<dbReference type="PROSITE" id="PS51192">
    <property type="entry name" value="HELICASE_ATP_BIND_1"/>
    <property type="match status" value="1"/>
</dbReference>
<dbReference type="InterPro" id="IPR013670">
    <property type="entry name" value="EcoEI_R_C_dom"/>
</dbReference>
<keyword evidence="4" id="KW-0347">Helicase</keyword>
<keyword evidence="4" id="KW-0067">ATP-binding</keyword>
<dbReference type="GO" id="GO:0003678">
    <property type="term" value="F:DNA helicase activity"/>
    <property type="evidence" value="ECO:0007669"/>
    <property type="project" value="UniProtKB-EC"/>
</dbReference>
<dbReference type="AlphaFoldDB" id="A0A2Z3YRB7"/>
<dbReference type="Proteomes" id="UP000247696">
    <property type="component" value="Chromosome"/>
</dbReference>
<dbReference type="GO" id="GO:0005524">
    <property type="term" value="F:ATP binding"/>
    <property type="evidence" value="ECO:0007669"/>
    <property type="project" value="InterPro"/>
</dbReference>
<dbReference type="PANTHER" id="PTHR47396">
    <property type="entry name" value="TYPE I RESTRICTION ENZYME ECOKI R PROTEIN"/>
    <property type="match status" value="1"/>
</dbReference>
<gene>
    <name evidence="4" type="primary">radD_2</name>
    <name evidence="4" type="ORF">Csp1_26830</name>
</gene>
<dbReference type="CDD" id="cd18799">
    <property type="entry name" value="SF2_C_EcoAI-like"/>
    <property type="match status" value="1"/>
</dbReference>
<evidence type="ECO:0000259" key="3">
    <source>
        <dbReference type="PROSITE" id="PS51194"/>
    </source>
</evidence>
<evidence type="ECO:0000313" key="4">
    <source>
        <dbReference type="EMBL" id="AWT27426.1"/>
    </source>
</evidence>
<dbReference type="GO" id="GO:0006304">
    <property type="term" value="P:DNA modification"/>
    <property type="evidence" value="ECO:0007669"/>
    <property type="project" value="InterPro"/>
</dbReference>
<dbReference type="OrthoDB" id="9776021at2"/>
<dbReference type="Gene3D" id="3.40.50.300">
    <property type="entry name" value="P-loop containing nucleotide triphosphate hydrolases"/>
    <property type="match status" value="2"/>
</dbReference>
<dbReference type="InterPro" id="IPR050742">
    <property type="entry name" value="Helicase_Restrict-Modif_Enz"/>
</dbReference>
<dbReference type="InterPro" id="IPR006935">
    <property type="entry name" value="Helicase/UvrB_N"/>
</dbReference>
<dbReference type="Pfam" id="PF04851">
    <property type="entry name" value="ResIII"/>
    <property type="match status" value="1"/>
</dbReference>
<dbReference type="SMART" id="SM00487">
    <property type="entry name" value="DEXDc"/>
    <property type="match status" value="1"/>
</dbReference>
<dbReference type="PANTHER" id="PTHR47396:SF1">
    <property type="entry name" value="ATP-DEPENDENT HELICASE IRC3-RELATED"/>
    <property type="match status" value="1"/>
</dbReference>
<keyword evidence="4" id="KW-0378">Hydrolase</keyword>
<feature type="domain" description="Helicase ATP-binding" evidence="2">
    <location>
        <begin position="394"/>
        <end position="553"/>
    </location>
</feature>
<dbReference type="CDD" id="cd18032">
    <property type="entry name" value="DEXHc_RE_I_III_res"/>
    <property type="match status" value="1"/>
</dbReference>
<keyword evidence="5" id="KW-1185">Reference proteome</keyword>
<dbReference type="GO" id="GO:0005829">
    <property type="term" value="C:cytosol"/>
    <property type="evidence" value="ECO:0007669"/>
    <property type="project" value="TreeGrafter"/>
</dbReference>
<dbReference type="REBASE" id="254242">
    <property type="entry name" value="CprKM38ORF26890P"/>
</dbReference>
<dbReference type="GO" id="GO:0016787">
    <property type="term" value="F:hydrolase activity"/>
    <property type="evidence" value="ECO:0007669"/>
    <property type="project" value="UniProtKB-KW"/>
</dbReference>
<proteinExistence type="predicted"/>
<protein>
    <submittedName>
        <fullName evidence="4">DNA repair helicase RadD</fullName>
        <ecNumber evidence="4">3.6.4.12</ecNumber>
    </submittedName>
</protein>
<feature type="coiled-coil region" evidence="1">
    <location>
        <begin position="158"/>
        <end position="217"/>
    </location>
</feature>
<dbReference type="EC" id="3.6.4.12" evidence="4"/>
<name>A0A2Z3YRB7_9CORY</name>
<dbReference type="Gene3D" id="3.90.1570.30">
    <property type="match status" value="1"/>
</dbReference>
<feature type="domain" description="Helicase C-terminal" evidence="3">
    <location>
        <begin position="626"/>
        <end position="800"/>
    </location>
</feature>
<sequence>MSNFAFIRDEWPEVWDAAMRAEAMYTVDPQVACWLSRLAGERLTDRIYDAAGLPPSLDTSFLGRTTTPEFRREVGRMIGDKIHLIRTVGNSATHGSKRISREQAEGVVTELFHVVIWASQRYTTHPENVPVNARFDPKLAQRVAPPDRRKIAAELKRRDDLNVKRAQLLAEAEEKLEKTEAELAAARAAAADAAAAAELRDAEIADLRAQIAEARSRTTVEDTHDYAEAETRTRLIDHLLSEAGWSRANNNLAEEFEVHGMPVEVGRTRGTGYVDYALLGADGIPVGVVEAKRTTRSPQDGEHQATLYADCLEAETGRRPLIFCTNGIETWIKDDAAGYPARQIHGFYTPDEVELAIKRRGTGIAARRPLEQGEIDGEIAGRPYQTRAIRAVDQAFDRHRRAALLVMATGSGKTRTTIALVKQMMKANWVRRVLFLADRTALVTQAAKAFASHLPDATTVNLLGDGSGRKGKVDPSGRVYLSTYPTMMNLIQAQAFGPGFFDLVVIDEAHRSVYAKYGFIFEYFDSLLLGLTATPKDQVDHNTYSLFDLPDGEPTDAFTLDEAVEGGYLVAPQGRRVETLYLREGIKFGDLSPEEQAEWELKDWGDETPDAVTGRELNKYLFNTDTVDKVLRRLMEEGHRIEDGEVLAKTIIFAKNQRHAEFIAERFRIGWPELGPDFAQVITHAVDYAQDRIDRFSDAQRTAPQIAVSVDMLDTGIDVPQVANLVFFKEVHSETKFWQMIGRGTRLCPDLYGPGRDKKDFLVFDFCGNLEYFSQQLPKAKESTARSLTQRITERRLSLLQALDERAASSSGEFTEDDRTLRRDAAGELFLFIDGMNPNNVIVRPHRREIERYGDASFWDGASLTPEDAEMVLGLAGLPSTGGIAVDKDTDAKRFDLVMLTAQLARETGDTPALERIGEKTRAVAEELLTLMTIPTVKEQSTVLEAVASEDWWVDVTSVMLEEVRLKLRGLLRHIQKSVRNPVYVDFEDEIRATEEVAVGPGGPAGLGGTSTLNVDKLRDRARTYLEEHADNIVLQRLQRGNQLTSADLEALEDMLEDAAGDSAAGDQIDRVIDEAAESAGGLGLFIRSIVGLDRATVNERFADFLDTSTRNVDQIRFIETIIEELTVNGVVEVARLFEDPYSDIIADPMDPETGFEFGELTVIRTILADFKAAAVPVGA</sequence>
<dbReference type="Pfam" id="PF00271">
    <property type="entry name" value="Helicase_C"/>
    <property type="match status" value="1"/>
</dbReference>
<accession>A0A2Z3YRB7</accession>
<dbReference type="InterPro" id="IPR001650">
    <property type="entry name" value="Helicase_C-like"/>
</dbReference>
<evidence type="ECO:0000313" key="5">
    <source>
        <dbReference type="Proteomes" id="UP000247696"/>
    </source>
</evidence>
<dbReference type="Pfam" id="PF08463">
    <property type="entry name" value="EcoEI_R_C"/>
    <property type="match status" value="1"/>
</dbReference>
<dbReference type="KEGG" id="cpre:Csp1_26830"/>
<keyword evidence="1" id="KW-0175">Coiled coil</keyword>
<dbReference type="InterPro" id="IPR027417">
    <property type="entry name" value="P-loop_NTPase"/>
</dbReference>
<dbReference type="EMBL" id="CP024988">
    <property type="protein sequence ID" value="AWT27426.1"/>
    <property type="molecule type" value="Genomic_DNA"/>
</dbReference>
<dbReference type="InterPro" id="IPR014001">
    <property type="entry name" value="Helicase_ATP-bd"/>
</dbReference>
<evidence type="ECO:0000256" key="1">
    <source>
        <dbReference type="SAM" id="Coils"/>
    </source>
</evidence>
<organism evidence="4 5">
    <name type="scientific">Corynebacterium provencense</name>
    <dbReference type="NCBI Taxonomy" id="1737425"/>
    <lineage>
        <taxon>Bacteria</taxon>
        <taxon>Bacillati</taxon>
        <taxon>Actinomycetota</taxon>
        <taxon>Actinomycetes</taxon>
        <taxon>Mycobacteriales</taxon>
        <taxon>Corynebacteriaceae</taxon>
        <taxon>Corynebacterium</taxon>
    </lineage>
</organism>
<keyword evidence="4" id="KW-0547">Nucleotide-binding</keyword>
<dbReference type="PROSITE" id="PS51194">
    <property type="entry name" value="HELICASE_CTER"/>
    <property type="match status" value="1"/>
</dbReference>
<dbReference type="RefSeq" id="WP_110482321.1">
    <property type="nucleotide sequence ID" value="NZ_CP024988.1"/>
</dbReference>
<dbReference type="SUPFAM" id="SSF52540">
    <property type="entry name" value="P-loop containing nucleoside triphosphate hydrolases"/>
    <property type="match status" value="2"/>
</dbReference>
<evidence type="ECO:0000259" key="2">
    <source>
        <dbReference type="PROSITE" id="PS51192"/>
    </source>
</evidence>
<dbReference type="GO" id="GO:0003677">
    <property type="term" value="F:DNA binding"/>
    <property type="evidence" value="ECO:0007669"/>
    <property type="project" value="InterPro"/>
</dbReference>
<reference evidence="5" key="1">
    <citation type="submission" date="2017-11" db="EMBL/GenBank/DDBJ databases">
        <title>Otitis media/interna in a cat caused by the recently described species Corynebacterium provencense.</title>
        <authorList>
            <person name="Kittl S."/>
            <person name="Brodard I."/>
            <person name="Rychener L."/>
            <person name="Jores J."/>
            <person name="Roosje P."/>
            <person name="Gobeli Brawand S."/>
        </authorList>
    </citation>
    <scope>NUCLEOTIDE SEQUENCE [LARGE SCALE GENOMIC DNA]</scope>
    <source>
        <strain evidence="5">17KM38</strain>
    </source>
</reference>